<reference evidence="4 5" key="1">
    <citation type="submission" date="2020-08" db="EMBL/GenBank/DDBJ databases">
        <title>Genomic Encyclopedia of Type Strains, Phase IV (KMG-V): Genome sequencing to study the core and pangenomes of soil and plant-associated prokaryotes.</title>
        <authorList>
            <person name="Whitman W."/>
        </authorList>
    </citation>
    <scope>NUCLEOTIDE SEQUENCE [LARGE SCALE GENOMIC DNA]</scope>
    <source>
        <strain evidence="4 5">SEMIA 4064</strain>
    </source>
</reference>
<dbReference type="InterPro" id="IPR009742">
    <property type="entry name" value="Curlin_rpt"/>
</dbReference>
<dbReference type="Proteomes" id="UP000549882">
    <property type="component" value="Unassembled WGS sequence"/>
</dbReference>
<comment type="caution">
    <text evidence="4">The sequence shown here is derived from an EMBL/GenBank/DDBJ whole genome shotgun (WGS) entry which is preliminary data.</text>
</comment>
<dbReference type="Pfam" id="PF07012">
    <property type="entry name" value="Curlin_rpt"/>
    <property type="match status" value="1"/>
</dbReference>
<organism evidence="4 5">
    <name type="scientific">Rhizobium paranaense</name>
    <dbReference type="NCBI Taxonomy" id="1650438"/>
    <lineage>
        <taxon>Bacteria</taxon>
        <taxon>Pseudomonadati</taxon>
        <taxon>Pseudomonadota</taxon>
        <taxon>Alphaproteobacteria</taxon>
        <taxon>Hyphomicrobiales</taxon>
        <taxon>Rhizobiaceae</taxon>
        <taxon>Rhizobium/Agrobacterium group</taxon>
        <taxon>Rhizobium</taxon>
    </lineage>
</organism>
<proteinExistence type="inferred from homology"/>
<dbReference type="RefSeq" id="WP_183938702.1">
    <property type="nucleotide sequence ID" value="NZ_JACHBI010000008.1"/>
</dbReference>
<dbReference type="GO" id="GO:0009289">
    <property type="term" value="C:pilus"/>
    <property type="evidence" value="ECO:0007669"/>
    <property type="project" value="InterPro"/>
</dbReference>
<evidence type="ECO:0000313" key="5">
    <source>
        <dbReference type="Proteomes" id="UP000549882"/>
    </source>
</evidence>
<dbReference type="EMBL" id="JACHBI010000008">
    <property type="protein sequence ID" value="MBB5575401.1"/>
    <property type="molecule type" value="Genomic_DNA"/>
</dbReference>
<feature type="chain" id="PRO_5031351027" evidence="3">
    <location>
        <begin position="30"/>
        <end position="137"/>
    </location>
</feature>
<keyword evidence="2 3" id="KW-0732">Signal</keyword>
<dbReference type="AlphaFoldDB" id="A0A7W8XTS8"/>
<protein>
    <submittedName>
        <fullName evidence="4">Major curlin subunit</fullName>
    </submittedName>
</protein>
<name>A0A7W8XTS8_9HYPH</name>
<comment type="similarity">
    <text evidence="1">Belongs to the CsgA/CsgB family.</text>
</comment>
<evidence type="ECO:0000256" key="1">
    <source>
        <dbReference type="ARBA" id="ARBA00009766"/>
    </source>
</evidence>
<evidence type="ECO:0000313" key="4">
    <source>
        <dbReference type="EMBL" id="MBB5575401.1"/>
    </source>
</evidence>
<sequence length="137" mass="14211">MTPKMFKIVTVALLAGSIGPAALSLPAYAGGRISVNFAPANAEDAGTFATGLRFYSLYRGLRDGDIRQSGHGNVAGLAQNGRGNLGIIQQRGNGHSATLQQNGNDNAYGIFQYGKHTSTDVVQDGDGGSGATFSYGW</sequence>
<dbReference type="GO" id="GO:0007155">
    <property type="term" value="P:cell adhesion"/>
    <property type="evidence" value="ECO:0007669"/>
    <property type="project" value="InterPro"/>
</dbReference>
<evidence type="ECO:0000256" key="2">
    <source>
        <dbReference type="ARBA" id="ARBA00022729"/>
    </source>
</evidence>
<evidence type="ECO:0000256" key="3">
    <source>
        <dbReference type="SAM" id="SignalP"/>
    </source>
</evidence>
<feature type="signal peptide" evidence="3">
    <location>
        <begin position="1"/>
        <end position="29"/>
    </location>
</feature>
<keyword evidence="5" id="KW-1185">Reference proteome</keyword>
<gene>
    <name evidence="4" type="ORF">GGD50_004036</name>
</gene>
<accession>A0A7W8XTS8</accession>